<sequence length="77" mass="8482">MEGKKANLQGSSDVHDNYHIPISKLTGAKQPTARKVNEYNHPTIIVSHQSIPNLVVKLNYSDDTVGEVRRKNSSTPG</sequence>
<accession>A0AAN8VQV9</accession>
<proteinExistence type="predicted"/>
<dbReference type="Proteomes" id="UP001370490">
    <property type="component" value="Unassembled WGS sequence"/>
</dbReference>
<organism evidence="1 2">
    <name type="scientific">Dillenia turbinata</name>
    <dbReference type="NCBI Taxonomy" id="194707"/>
    <lineage>
        <taxon>Eukaryota</taxon>
        <taxon>Viridiplantae</taxon>
        <taxon>Streptophyta</taxon>
        <taxon>Embryophyta</taxon>
        <taxon>Tracheophyta</taxon>
        <taxon>Spermatophyta</taxon>
        <taxon>Magnoliopsida</taxon>
        <taxon>eudicotyledons</taxon>
        <taxon>Gunneridae</taxon>
        <taxon>Pentapetalae</taxon>
        <taxon>Dilleniales</taxon>
        <taxon>Dilleniaceae</taxon>
        <taxon>Dillenia</taxon>
    </lineage>
</organism>
<protein>
    <submittedName>
        <fullName evidence="1">Uncharacterized protein</fullName>
    </submittedName>
</protein>
<dbReference type="AlphaFoldDB" id="A0AAN8VQV9"/>
<evidence type="ECO:0000313" key="1">
    <source>
        <dbReference type="EMBL" id="KAK6938379.1"/>
    </source>
</evidence>
<reference evidence="1 2" key="1">
    <citation type="submission" date="2023-12" db="EMBL/GenBank/DDBJ databases">
        <title>A high-quality genome assembly for Dillenia turbinata (Dilleniales).</title>
        <authorList>
            <person name="Chanderbali A."/>
        </authorList>
    </citation>
    <scope>NUCLEOTIDE SEQUENCE [LARGE SCALE GENOMIC DNA]</scope>
    <source>
        <strain evidence="1">LSX21</strain>
        <tissue evidence="1">Leaf</tissue>
    </source>
</reference>
<name>A0AAN8VQV9_9MAGN</name>
<evidence type="ECO:0000313" key="2">
    <source>
        <dbReference type="Proteomes" id="UP001370490"/>
    </source>
</evidence>
<dbReference type="EMBL" id="JBAMMX010000006">
    <property type="protein sequence ID" value="KAK6938379.1"/>
    <property type="molecule type" value="Genomic_DNA"/>
</dbReference>
<gene>
    <name evidence="1" type="ORF">RJ641_031887</name>
</gene>
<comment type="caution">
    <text evidence="1">The sequence shown here is derived from an EMBL/GenBank/DDBJ whole genome shotgun (WGS) entry which is preliminary data.</text>
</comment>
<keyword evidence="2" id="KW-1185">Reference proteome</keyword>